<dbReference type="PROSITE" id="PS51781">
    <property type="entry name" value="SH3B"/>
    <property type="match status" value="1"/>
</dbReference>
<dbReference type="SMART" id="SM00287">
    <property type="entry name" value="SH3b"/>
    <property type="match status" value="1"/>
</dbReference>
<dbReference type="Pfam" id="PF08239">
    <property type="entry name" value="SH3_3"/>
    <property type="match status" value="1"/>
</dbReference>
<gene>
    <name evidence="2" type="ORF">O0R46_07305</name>
</gene>
<keyword evidence="3" id="KW-1185">Reference proteome</keyword>
<evidence type="ECO:0000313" key="3">
    <source>
        <dbReference type="Proteomes" id="UP001164187"/>
    </source>
</evidence>
<organism evidence="2 3">
    <name type="scientific">Peptostreptococcus equinus</name>
    <dbReference type="NCBI Taxonomy" id="3003601"/>
    <lineage>
        <taxon>Bacteria</taxon>
        <taxon>Bacillati</taxon>
        <taxon>Bacillota</taxon>
        <taxon>Clostridia</taxon>
        <taxon>Peptostreptococcales</taxon>
        <taxon>Peptostreptococcaceae</taxon>
        <taxon>Peptostreptococcus</taxon>
    </lineage>
</organism>
<sequence>MKKIIILLLAFFLPLGVVGCKKEEKKQAKKSITMEENLKEDIGKKSAKLYSQALDKASEYNYGDNNQNADKYEYSIVKMDGDEVSQLVIVKLTEYHERWVKIFSYDKKDNKLIEIDEPIQYGASGSLRANLKTKDDGDGLIYWQTVPGNMDTIIEKIKIKDNKLSREKIWEGKFDDSPKDDNAKDINFISIDDRSQIDELAGKKIQKEEVNKKLNSSTQGSEQEDKLDVIIEREKNAGRFVLYGKISIMSPEQLIKYQRIAEQGIPKSNLGIDESEYAIFIPSSSQKISLPTSDGRRNNSAPEIIATSVEDVRAYNGKNVVVSLGPNDGAWPSDTRLPLGQPYAKIKVLGLGTESASKSISKTQQKNSEFEENNIKKREAQEAEYAKGKDFVIHAKNTNMRARPDINSAIIKTLLSGTKIHVIDTSIDHPTRIWYKVTYDGVTGWISNRTINGELN</sequence>
<reference evidence="2" key="1">
    <citation type="submission" date="2022-12" db="EMBL/GenBank/DDBJ databases">
        <title>Peptostreptococcus.</title>
        <authorList>
            <person name="Lee S.H."/>
        </authorList>
    </citation>
    <scope>NUCLEOTIDE SEQUENCE</scope>
    <source>
        <strain evidence="2">CBA3647</strain>
    </source>
</reference>
<feature type="domain" description="SH3b" evidence="1">
    <location>
        <begin position="386"/>
        <end position="454"/>
    </location>
</feature>
<proteinExistence type="predicted"/>
<protein>
    <submittedName>
        <fullName evidence="2">SH3 domain-containing protein</fullName>
    </submittedName>
</protein>
<accession>A0ABY7JQS7</accession>
<dbReference type="Proteomes" id="UP001164187">
    <property type="component" value="Chromosome"/>
</dbReference>
<name>A0ABY7JQS7_9FIRM</name>
<dbReference type="RefSeq" id="WP_269311078.1">
    <property type="nucleotide sequence ID" value="NZ_CP114052.1"/>
</dbReference>
<evidence type="ECO:0000259" key="1">
    <source>
        <dbReference type="PROSITE" id="PS51781"/>
    </source>
</evidence>
<dbReference type="EMBL" id="CP114052">
    <property type="protein sequence ID" value="WAW14403.1"/>
    <property type="molecule type" value="Genomic_DNA"/>
</dbReference>
<dbReference type="PROSITE" id="PS51257">
    <property type="entry name" value="PROKAR_LIPOPROTEIN"/>
    <property type="match status" value="1"/>
</dbReference>
<dbReference type="InterPro" id="IPR003646">
    <property type="entry name" value="SH3-like_bac-type"/>
</dbReference>
<dbReference type="Gene3D" id="2.30.30.40">
    <property type="entry name" value="SH3 Domains"/>
    <property type="match status" value="1"/>
</dbReference>
<evidence type="ECO:0000313" key="2">
    <source>
        <dbReference type="EMBL" id="WAW14403.1"/>
    </source>
</evidence>